<dbReference type="Proteomes" id="UP000316096">
    <property type="component" value="Unassembled WGS sequence"/>
</dbReference>
<evidence type="ECO:0000256" key="3">
    <source>
        <dbReference type="PIRSR" id="PIRSR617774-2"/>
    </source>
</evidence>
<evidence type="ECO:0000259" key="5">
    <source>
        <dbReference type="SMART" id="SM00835"/>
    </source>
</evidence>
<evidence type="ECO:0000313" key="6">
    <source>
        <dbReference type="EMBL" id="TQL87860.1"/>
    </source>
</evidence>
<comment type="cofactor">
    <cofactor evidence="3">
        <name>Mn(2+)</name>
        <dbReference type="ChEBI" id="CHEBI:29035"/>
    </cofactor>
    <text evidence="3">Binds 2 manganese ions per subunit.</text>
</comment>
<gene>
    <name evidence="6" type="ORF">FB559_8471</name>
</gene>
<keyword evidence="3" id="KW-0464">Manganese</keyword>
<dbReference type="PANTHER" id="PTHR35848:SF9">
    <property type="entry name" value="SLL1358 PROTEIN"/>
    <property type="match status" value="1"/>
</dbReference>
<feature type="active site" description="Proton donor" evidence="2">
    <location>
        <position position="342"/>
    </location>
</feature>
<accession>A0A543BSS6</accession>
<sequence>MRHFNPMKRSGSKDVPQPQRNGQGGIDTGPRNIELDRQNPDMLTPPPTDHGTLPNLKFSFSTAHTRIEEGGWTREVTQRELPVATTLAGVDMKLNPGAYRELHWHKESEWAYVLEGSCRIGVVDQDGRNFLDDVEEGDLWFFPKGVPHYIQALDEGVEFLLVFDDGAFSENSTFMISDFFAHTPKNVLAKNFGWTPEQMAAMPEKEKYIFQGEVPPPLDDRERVVSPTGDVPRTFKHRMLAQTPLRFDGGTVRITDSTNFAAANTISAALVELEPGALRELHWHPTDDEWQYYISGFGRMGVFAGSGLNRTFDFHAGDVGYVPFAYGHYVENLGTEPLVFLEMFRNPRYEDISATQWMANTPAQVSADTLNMPRRMIEDLPKEKRSVLPATR</sequence>
<evidence type="ECO:0000256" key="2">
    <source>
        <dbReference type="PIRSR" id="PIRSR617774-1"/>
    </source>
</evidence>
<dbReference type="InterPro" id="IPR014710">
    <property type="entry name" value="RmlC-like_jellyroll"/>
</dbReference>
<feature type="binding site" evidence="3">
    <location>
        <position position="282"/>
    </location>
    <ligand>
        <name>Mn(2+)</name>
        <dbReference type="ChEBI" id="CHEBI:29035"/>
        <label>2</label>
    </ligand>
</feature>
<proteinExistence type="predicted"/>
<evidence type="ECO:0000313" key="7">
    <source>
        <dbReference type="Proteomes" id="UP000316096"/>
    </source>
</evidence>
<dbReference type="AlphaFoldDB" id="A0A543BSS6"/>
<dbReference type="InterPro" id="IPR006045">
    <property type="entry name" value="Cupin_1"/>
</dbReference>
<dbReference type="EMBL" id="VFOZ01000003">
    <property type="protein sequence ID" value="TQL87860.1"/>
    <property type="molecule type" value="Genomic_DNA"/>
</dbReference>
<dbReference type="RefSeq" id="WP_141963466.1">
    <property type="nucleotide sequence ID" value="NZ_VFOZ01000003.1"/>
</dbReference>
<dbReference type="InterPro" id="IPR017774">
    <property type="entry name" value="Bicupin_oxalate_deCO2ase/Oxase"/>
</dbReference>
<feature type="binding site" evidence="3">
    <location>
        <position position="109"/>
    </location>
    <ligand>
        <name>Mn(2+)</name>
        <dbReference type="ChEBI" id="CHEBI:29035"/>
        <label>1</label>
    </ligand>
</feature>
<feature type="binding site" evidence="3">
    <location>
        <position position="103"/>
    </location>
    <ligand>
        <name>Mn(2+)</name>
        <dbReference type="ChEBI" id="CHEBI:29035"/>
        <label>1</label>
    </ligand>
</feature>
<evidence type="ECO:0000256" key="1">
    <source>
        <dbReference type="ARBA" id="ARBA00022723"/>
    </source>
</evidence>
<feature type="binding site" evidence="3">
    <location>
        <position position="148"/>
    </location>
    <ligand>
        <name>Mn(2+)</name>
        <dbReference type="ChEBI" id="CHEBI:29035"/>
        <label>1</label>
    </ligand>
</feature>
<dbReference type="Gene3D" id="2.60.120.10">
    <property type="entry name" value="Jelly Rolls"/>
    <property type="match status" value="2"/>
</dbReference>
<keyword evidence="7" id="KW-1185">Reference proteome</keyword>
<feature type="binding site" evidence="3">
    <location>
        <position position="289"/>
    </location>
    <ligand>
        <name>Mn(2+)</name>
        <dbReference type="ChEBI" id="CHEBI:29035"/>
        <label>2</label>
    </ligand>
</feature>
<name>A0A543BSS6_9ACTN</name>
<dbReference type="NCBIfam" id="TIGR03404">
    <property type="entry name" value="bicupin_oxalic"/>
    <property type="match status" value="1"/>
</dbReference>
<comment type="caution">
    <text evidence="6">The sequence shown here is derived from an EMBL/GenBank/DDBJ whole genome shotgun (WGS) entry which is preliminary data.</text>
</comment>
<dbReference type="GO" id="GO:0033609">
    <property type="term" value="P:oxalate metabolic process"/>
    <property type="evidence" value="ECO:0007669"/>
    <property type="project" value="InterPro"/>
</dbReference>
<reference evidence="6 7" key="1">
    <citation type="submission" date="2019-06" db="EMBL/GenBank/DDBJ databases">
        <title>Sequencing the genomes of 1000 actinobacteria strains.</title>
        <authorList>
            <person name="Klenk H.-P."/>
        </authorList>
    </citation>
    <scope>NUCLEOTIDE SEQUENCE [LARGE SCALE GENOMIC DNA]</scope>
    <source>
        <strain evidence="6 7">DSM 102200</strain>
    </source>
</reference>
<dbReference type="CDD" id="cd20304">
    <property type="entry name" value="cupin_OxDC_N"/>
    <property type="match status" value="1"/>
</dbReference>
<dbReference type="CDD" id="cd20305">
    <property type="entry name" value="cupin_OxDC_C"/>
    <property type="match status" value="1"/>
</dbReference>
<organism evidence="6 7">
    <name type="scientific">Actinoallomurus bryophytorum</name>
    <dbReference type="NCBI Taxonomy" id="1490222"/>
    <lineage>
        <taxon>Bacteria</taxon>
        <taxon>Bacillati</taxon>
        <taxon>Actinomycetota</taxon>
        <taxon>Actinomycetes</taxon>
        <taxon>Streptosporangiales</taxon>
        <taxon>Thermomonosporaceae</taxon>
        <taxon>Actinoallomurus</taxon>
    </lineage>
</organism>
<feature type="domain" description="Cupin type-1" evidence="5">
    <location>
        <begin position="61"/>
        <end position="200"/>
    </location>
</feature>
<feature type="region of interest" description="Disordered" evidence="4">
    <location>
        <begin position="1"/>
        <end position="53"/>
    </location>
</feature>
<feature type="binding site" evidence="3">
    <location>
        <position position="328"/>
    </location>
    <ligand>
        <name>Mn(2+)</name>
        <dbReference type="ChEBI" id="CHEBI:29035"/>
        <label>2</label>
    </ligand>
</feature>
<dbReference type="PANTHER" id="PTHR35848">
    <property type="entry name" value="OXALATE-BINDING PROTEIN"/>
    <property type="match status" value="1"/>
</dbReference>
<dbReference type="GO" id="GO:0046872">
    <property type="term" value="F:metal ion binding"/>
    <property type="evidence" value="ECO:0007669"/>
    <property type="project" value="UniProtKB-KW"/>
</dbReference>
<dbReference type="Pfam" id="PF00190">
    <property type="entry name" value="Cupin_1"/>
    <property type="match status" value="2"/>
</dbReference>
<dbReference type="InterPro" id="IPR051610">
    <property type="entry name" value="GPI/OXD"/>
</dbReference>
<dbReference type="SUPFAM" id="SSF51182">
    <property type="entry name" value="RmlC-like cupins"/>
    <property type="match status" value="1"/>
</dbReference>
<feature type="domain" description="Cupin type-1" evidence="5">
    <location>
        <begin position="237"/>
        <end position="378"/>
    </location>
</feature>
<feature type="binding site" evidence="3">
    <location>
        <position position="284"/>
    </location>
    <ligand>
        <name>Mn(2+)</name>
        <dbReference type="ChEBI" id="CHEBI:29035"/>
        <label>2</label>
    </ligand>
</feature>
<dbReference type="OrthoDB" id="1973590at2"/>
<dbReference type="InterPro" id="IPR011051">
    <property type="entry name" value="RmlC_Cupin_sf"/>
</dbReference>
<feature type="binding site" evidence="3">
    <location>
        <position position="105"/>
    </location>
    <ligand>
        <name>Mn(2+)</name>
        <dbReference type="ChEBI" id="CHEBI:29035"/>
        <label>1</label>
    </ligand>
</feature>
<keyword evidence="1 3" id="KW-0479">Metal-binding</keyword>
<dbReference type="SMART" id="SM00835">
    <property type="entry name" value="Cupin_1"/>
    <property type="match status" value="2"/>
</dbReference>
<evidence type="ECO:0000256" key="4">
    <source>
        <dbReference type="SAM" id="MobiDB-lite"/>
    </source>
</evidence>
<protein>
    <submittedName>
        <fullName evidence="6">Oxalate decarboxylase</fullName>
    </submittedName>
</protein>